<name>D6STZ2_9BACT</name>
<comment type="caution">
    <text evidence="3">The sequence shown here is derived from an EMBL/GenBank/DDBJ whole genome shotgun (WGS) entry which is preliminary data.</text>
</comment>
<dbReference type="InterPro" id="IPR037914">
    <property type="entry name" value="SpoVT-AbrB_sf"/>
</dbReference>
<feature type="domain" description="SpoVT-AbrB" evidence="2">
    <location>
        <begin position="2"/>
        <end position="47"/>
    </location>
</feature>
<evidence type="ECO:0000256" key="1">
    <source>
        <dbReference type="PROSITE-ProRule" id="PRU01076"/>
    </source>
</evidence>
<organism evidence="3 4">
    <name type="scientific">Desulfonatronospira thiodismutans ASO3-1</name>
    <dbReference type="NCBI Taxonomy" id="555779"/>
    <lineage>
        <taxon>Bacteria</taxon>
        <taxon>Pseudomonadati</taxon>
        <taxon>Thermodesulfobacteriota</taxon>
        <taxon>Desulfovibrionia</taxon>
        <taxon>Desulfovibrionales</taxon>
        <taxon>Desulfonatronovibrionaceae</taxon>
        <taxon>Desulfonatronospira</taxon>
    </lineage>
</organism>
<dbReference type="EMBL" id="ACJN02000003">
    <property type="protein sequence ID" value="EFI34158.1"/>
    <property type="molecule type" value="Genomic_DNA"/>
</dbReference>
<dbReference type="InterPro" id="IPR007159">
    <property type="entry name" value="SpoVT-AbrB_dom"/>
</dbReference>
<dbReference type="NCBIfam" id="TIGR01439">
    <property type="entry name" value="lp_hng_hel_AbrB"/>
    <property type="match status" value="1"/>
</dbReference>
<dbReference type="Gene3D" id="2.10.260.10">
    <property type="match status" value="1"/>
</dbReference>
<dbReference type="AlphaFoldDB" id="D6STZ2"/>
<dbReference type="GO" id="GO:0003677">
    <property type="term" value="F:DNA binding"/>
    <property type="evidence" value="ECO:0007669"/>
    <property type="project" value="UniProtKB-UniRule"/>
</dbReference>
<dbReference type="OrthoDB" id="199763at2"/>
<proteinExistence type="predicted"/>
<dbReference type="eggNOG" id="COG2002">
    <property type="taxonomic scope" value="Bacteria"/>
</dbReference>
<protein>
    <submittedName>
        <fullName evidence="3">Transcriptional regulator, AbrB family</fullName>
    </submittedName>
</protein>
<reference evidence="3" key="1">
    <citation type="submission" date="2010-05" db="EMBL/GenBank/DDBJ databases">
        <title>The draft genome of Desulfonatronospira thiodismutans ASO3-1.</title>
        <authorList>
            <consortium name="US DOE Joint Genome Institute (JGI-PGF)"/>
            <person name="Lucas S."/>
            <person name="Copeland A."/>
            <person name="Lapidus A."/>
            <person name="Cheng J.-F."/>
            <person name="Bruce D."/>
            <person name="Goodwin L."/>
            <person name="Pitluck S."/>
            <person name="Chertkov O."/>
            <person name="Brettin T."/>
            <person name="Detter J.C."/>
            <person name="Han C."/>
            <person name="Land M.L."/>
            <person name="Hauser L."/>
            <person name="Kyrpides N."/>
            <person name="Mikhailova N."/>
            <person name="Muyzer G."/>
            <person name="Woyke T."/>
        </authorList>
    </citation>
    <scope>NUCLEOTIDE SEQUENCE [LARGE SCALE GENOMIC DNA]</scope>
    <source>
        <strain evidence="3">ASO3-1</strain>
    </source>
</reference>
<evidence type="ECO:0000259" key="2">
    <source>
        <dbReference type="PROSITE" id="PS51740"/>
    </source>
</evidence>
<evidence type="ECO:0000313" key="3">
    <source>
        <dbReference type="EMBL" id="EFI34158.1"/>
    </source>
</evidence>
<evidence type="ECO:0000313" key="4">
    <source>
        <dbReference type="Proteomes" id="UP000005496"/>
    </source>
</evidence>
<dbReference type="SUPFAM" id="SSF89447">
    <property type="entry name" value="AbrB/MazE/MraZ-like"/>
    <property type="match status" value="1"/>
</dbReference>
<dbReference type="Pfam" id="PF04014">
    <property type="entry name" value="MazE_antitoxin"/>
    <property type="match status" value="1"/>
</dbReference>
<dbReference type="Proteomes" id="UP000005496">
    <property type="component" value="Unassembled WGS sequence"/>
</dbReference>
<dbReference type="PROSITE" id="PS51740">
    <property type="entry name" value="SPOVT_ABRB"/>
    <property type="match status" value="1"/>
</dbReference>
<keyword evidence="4" id="KW-1185">Reference proteome</keyword>
<sequence length="92" mass="10603">MSATMKINARGQIKIPKNIMQSLNIGPGDYIEIDLESGKAIMKPRKLIDPSQSWYWTPDWQVTEVKVDEEVDNNQVSQTFYSAEEGLKWLEE</sequence>
<gene>
    <name evidence="3" type="ORF">Dthio_PD1501</name>
</gene>
<keyword evidence="1" id="KW-0238">DNA-binding</keyword>
<dbReference type="SMART" id="SM00966">
    <property type="entry name" value="SpoVT_AbrB"/>
    <property type="match status" value="1"/>
</dbReference>
<accession>D6STZ2</accession>